<organism evidence="1 2">
    <name type="scientific">Deinococcus marmoris</name>
    <dbReference type="NCBI Taxonomy" id="249408"/>
    <lineage>
        <taxon>Bacteria</taxon>
        <taxon>Thermotogati</taxon>
        <taxon>Deinococcota</taxon>
        <taxon>Deinococci</taxon>
        <taxon>Deinococcales</taxon>
        <taxon>Deinococcaceae</taxon>
        <taxon>Deinococcus</taxon>
    </lineage>
</organism>
<keyword evidence="2" id="KW-1185">Reference proteome</keyword>
<dbReference type="Proteomes" id="UP000186607">
    <property type="component" value="Unassembled WGS sequence"/>
</dbReference>
<dbReference type="STRING" id="249408.BOO71_0015148"/>
<name>A0A1U7NR30_9DEIO</name>
<evidence type="ECO:0000313" key="1">
    <source>
        <dbReference type="EMBL" id="OLV15364.1"/>
    </source>
</evidence>
<accession>A0A1U7NR30</accession>
<dbReference type="AlphaFoldDB" id="A0A1U7NR30"/>
<dbReference type="EMBL" id="MSTI01000184">
    <property type="protein sequence ID" value="OLV15364.1"/>
    <property type="molecule type" value="Genomic_DNA"/>
</dbReference>
<reference evidence="1 2" key="1">
    <citation type="submission" date="2017-01" db="EMBL/GenBank/DDBJ databases">
        <title>Genome Analysis of Deinococcus marmoris KOPRI26562.</title>
        <authorList>
            <person name="Kim J.H."/>
            <person name="Oh H.-M."/>
        </authorList>
    </citation>
    <scope>NUCLEOTIDE SEQUENCE [LARGE SCALE GENOMIC DNA]</scope>
    <source>
        <strain evidence="1 2">KOPRI26562</strain>
    </source>
</reference>
<dbReference type="SUPFAM" id="SSF56731">
    <property type="entry name" value="DNA primase core"/>
    <property type="match status" value="1"/>
</dbReference>
<gene>
    <name evidence="1" type="ORF">BOO71_0015148</name>
</gene>
<evidence type="ECO:0000313" key="2">
    <source>
        <dbReference type="Proteomes" id="UP000186607"/>
    </source>
</evidence>
<comment type="caution">
    <text evidence="1">The sequence shown here is derived from an EMBL/GenBank/DDBJ whole genome shotgun (WGS) entry which is preliminary data.</text>
</comment>
<sequence length="355" mass="38005">METCDLPALIAHTCGESAARGLGRGGGTICDPRPEHAELHPSFSVWKNRAGVWLWKRRGGEAGGGNAYHLLLSLGQGPAEARRTLMEWTGTPGGWDGGREEAAPTDVLLLAQEALSRVRPVGECELLSVTRKLRAVTDGSPQAEELSRRGLWPPGPLQAYALGSTLAFVLRGPCGRVFNLKRRSLTERRRYWKACAGGGAPAWCSPGYGHAARVLLVEGELNAAAALKALGEGWDVQGLGGADTWPFLEELGREVWIYGDGDAPGEALRARLFDLAHACGSPRVRVIPPLDGQDFCDVLGTAGPKALRGVIGARAFSSPVPVRFPAQIESRAAKRMIRALGAESDVDWPLRRCPT</sequence>
<dbReference type="Gene3D" id="3.40.1360.10">
    <property type="match status" value="1"/>
</dbReference>
<proteinExistence type="predicted"/>
<protein>
    <submittedName>
        <fullName evidence="1">Uncharacterized protein</fullName>
    </submittedName>
</protein>